<evidence type="ECO:0000313" key="2">
    <source>
        <dbReference type="Proteomes" id="UP000654471"/>
    </source>
</evidence>
<protein>
    <submittedName>
        <fullName evidence="1">Uncharacterized protein</fullName>
    </submittedName>
</protein>
<dbReference type="EMBL" id="BMRP01000044">
    <property type="protein sequence ID" value="GGU93980.1"/>
    <property type="molecule type" value="Genomic_DNA"/>
</dbReference>
<gene>
    <name evidence="1" type="ORF">GCM10010211_71260</name>
</gene>
<name>A0ABQ2VKH1_9ACTN</name>
<dbReference type="RefSeq" id="WP_189307176.1">
    <property type="nucleotide sequence ID" value="NZ_BMRP01000044.1"/>
</dbReference>
<sequence>MNSNNRPPQDSCGVSGTSGRVLHPALGINDRAALELFSGEDLLGVSVDHAFSGRLLGARRGRHEGAVWAVAWGRLTADDSTPAVAFERHWLRRRSLPVHAIQVGALQTAQVVGAVRVSVIPLHRVP</sequence>
<dbReference type="Proteomes" id="UP000654471">
    <property type="component" value="Unassembled WGS sequence"/>
</dbReference>
<keyword evidence="2" id="KW-1185">Reference proteome</keyword>
<accession>A0ABQ2VKH1</accession>
<evidence type="ECO:0000313" key="1">
    <source>
        <dbReference type="EMBL" id="GGU93980.1"/>
    </source>
</evidence>
<proteinExistence type="predicted"/>
<organism evidence="1 2">
    <name type="scientific">Streptomyces albospinus</name>
    <dbReference type="NCBI Taxonomy" id="285515"/>
    <lineage>
        <taxon>Bacteria</taxon>
        <taxon>Bacillati</taxon>
        <taxon>Actinomycetota</taxon>
        <taxon>Actinomycetes</taxon>
        <taxon>Kitasatosporales</taxon>
        <taxon>Streptomycetaceae</taxon>
        <taxon>Streptomyces</taxon>
    </lineage>
</organism>
<reference evidence="2" key="1">
    <citation type="journal article" date="2019" name="Int. J. Syst. Evol. Microbiol.">
        <title>The Global Catalogue of Microorganisms (GCM) 10K type strain sequencing project: providing services to taxonomists for standard genome sequencing and annotation.</title>
        <authorList>
            <consortium name="The Broad Institute Genomics Platform"/>
            <consortium name="The Broad Institute Genome Sequencing Center for Infectious Disease"/>
            <person name="Wu L."/>
            <person name="Ma J."/>
        </authorList>
    </citation>
    <scope>NUCLEOTIDE SEQUENCE [LARGE SCALE GENOMIC DNA]</scope>
    <source>
        <strain evidence="2">JCM 3399</strain>
    </source>
</reference>
<comment type="caution">
    <text evidence="1">The sequence shown here is derived from an EMBL/GenBank/DDBJ whole genome shotgun (WGS) entry which is preliminary data.</text>
</comment>